<gene>
    <name evidence="1" type="ORF">ONOEEDHL_01128</name>
</gene>
<name>A0A9X9SN74_NEISU</name>
<keyword evidence="2" id="KW-1185">Reference proteome</keyword>
<organism evidence="1 2">
    <name type="scientific">Neisseria subflava</name>
    <dbReference type="NCBI Taxonomy" id="28449"/>
    <lineage>
        <taxon>Bacteria</taxon>
        <taxon>Pseudomonadati</taxon>
        <taxon>Pseudomonadota</taxon>
        <taxon>Betaproteobacteria</taxon>
        <taxon>Neisseriales</taxon>
        <taxon>Neisseriaceae</taxon>
        <taxon>Neisseria</taxon>
    </lineage>
</organism>
<evidence type="ECO:0000313" key="2">
    <source>
        <dbReference type="Proteomes" id="UP000626795"/>
    </source>
</evidence>
<dbReference type="AlphaFoldDB" id="A0A9X9SN74"/>
<sequence length="131" mass="15047">MKAEVYKLTEVEIHSVRIEVELHDDVSESLPKHLFNDDGELDLLIEVDTGKVISWQGDEPVSIHDNIRNNGVYTLFDKFGGEVAILDNYYIPHDLIPGKRGEYIHIDISEDGIVTNWPDFPNVHEFFEPDL</sequence>
<reference evidence="1" key="1">
    <citation type="submission" date="2019-05" db="EMBL/GenBank/DDBJ databases">
        <authorList>
            <person name="Hibberd M."/>
        </authorList>
    </citation>
    <scope>NUCLEOTIDE SEQUENCE</scope>
    <source>
        <strain evidence="1">Neisseria_subflava_BgEED23</strain>
    </source>
</reference>
<protein>
    <submittedName>
        <fullName evidence="1">Uncharacterized protein</fullName>
    </submittedName>
</protein>
<proteinExistence type="predicted"/>
<dbReference type="EMBL" id="CABFLZ010000049">
    <property type="protein sequence ID" value="VTY10026.1"/>
    <property type="molecule type" value="Genomic_DNA"/>
</dbReference>
<comment type="caution">
    <text evidence="1">The sequence shown here is derived from an EMBL/GenBank/DDBJ whole genome shotgun (WGS) entry which is preliminary data.</text>
</comment>
<dbReference type="Proteomes" id="UP000626795">
    <property type="component" value="Unassembled WGS sequence"/>
</dbReference>
<accession>A0A9X9SN74</accession>
<evidence type="ECO:0000313" key="1">
    <source>
        <dbReference type="EMBL" id="VTY10026.1"/>
    </source>
</evidence>
<dbReference type="RefSeq" id="WP_204788835.1">
    <property type="nucleotide sequence ID" value="NZ_CABFLZ010000049.1"/>
</dbReference>